<feature type="transmembrane region" description="Helical" evidence="2">
    <location>
        <begin position="1403"/>
        <end position="1421"/>
    </location>
</feature>
<feature type="region of interest" description="Disordered" evidence="1">
    <location>
        <begin position="411"/>
        <end position="438"/>
    </location>
</feature>
<feature type="transmembrane region" description="Helical" evidence="2">
    <location>
        <begin position="470"/>
        <end position="488"/>
    </location>
</feature>
<feature type="transmembrane region" description="Helical" evidence="2">
    <location>
        <begin position="1636"/>
        <end position="1658"/>
    </location>
</feature>
<feature type="transmembrane region" description="Helical" evidence="2">
    <location>
        <begin position="969"/>
        <end position="991"/>
    </location>
</feature>
<feature type="transmembrane region" description="Helical" evidence="2">
    <location>
        <begin position="1594"/>
        <end position="1615"/>
    </location>
</feature>
<name>A0ABY3TB48_9MICO</name>
<sequence>MVEDDARGSRIPAQPWAASPDDLLRTDLCPGCLAPLGALVCWRCGLDVRAPEAAAALEASHRVVEAITERERLVAAMRRWSEEAVRRREAVVVTAAAAGVAESPVTANPDPRRAAPLPVDGPSADARPAMLAPTGPAPDADARRLQRTPVEIEAPAPIAPAAPRRRISVPAVLLAIGVVLLSVAAVFYVVYAFVTYGLVVRAAITAAVTVAALVAAAVLARRRLPGTAEAVGVVGIVLLHLDVWAVRSYDLAGAASVDPLVHFGVGTLIVSALLLVLAPLLRVRAAGIAGWAGLTVAAGLLVGAVPTADAGTRVALALAAASAVALVHAAPPSRAAALPDALERGILRVVGVATATAAVVAGAASAMASDAVPALPLLVAAVASGAHAWALARPASRVELRGDVADVDAAAPADDVAPPPEASVEQATSHGGAADTAPTSADPLRVLAAAVAGVGASAALPVTALMGGPALLTFCMQLVAAAAVAAVLDVLSRRLHDPVVAATARMSAVAALVVTAVAGLPAAIAGLGGITATVLVGLPAWEHGALDDAVVVLSRTSDVADLPGGVRAAAVGLVVVWVLAAAAALVAGRLQARRRLLAWTGAAVVVAAIPALGPVAVVAGAYLVASAGALAWRVRSRRDPGPAVVPTAALVALSVTAGALAWAASWASTSTWWVVAPAVVLLLVAGSRTARTEGTARLATAGAALAGLVAVAALAPSLATARVIGSAPPSSALDSAGDPVVLVLLACGLAASVAGALPGRPGVRRRALLATAMLPACLAAPLVAIVGADRVGGALTGSPVWSIAAQTALVAGLVAWTVGGARRVPLPAPAPRVDAQDDVPRAPGTTALRRWRLTTAALVTPSLLLAVLTAGALVDRGATPHGVIPAAVALVAAVAALLGYRHTSKALRIALDAGTTAVAAGAMLVAVSVDPTSAGRELLWIPLLTLAGTACSLSYAHDGLLLSRSARRAWGWTALATATAASWSRLLAGGVTSPEAYWLPSAGALLLIAALMHRAAVRVDRDGDGDATGSTVGPRVRRGVTALTLAGILTAVLPLVAAGRPDDVLRPYLLTGICAALALGGASVLRHAASPVRPLLRAVVIGAGIGILAVGGVRALRLSAGSVGRETAVDAQLAVTAVLLVGLGALVLRAARSTVDARIAGSAWVGTSVLVALVMAASVGPGEGVVRPLVVSVALVAGAGVLLVLRSVHRDVLAASAATALVGAVVVALLAWRGGYTALDPAALIAPAIVAVLVAAVGAADRLRNPAPVSVPGHAPRTVAGAVRHAADAATGVLVAGTVAVGAASGGPGLPVALLLSAVAVLVASSPPGSRARRHAGWIALALGTAALWVALGRGRIDAVEPYVLPPAGVLLAVAALLQRGLPGGRGHDATQVPGRTSGAAPVLLGALLLAALPTAVASWTGTPVRALVLGGAAGAVLLLAAAALRGTDCASPTRPLVLATVVASGLAVPLVGFGRAVSALVAHDPATFARTDLWTLSATAVLILAVGLLPPRAQDHPRRVPAVGMPANGPVANAYDAWMPGNASDGARTVTDTLLHTVPRVAGLGALIGAGSAGAAGILVAHADRMAGVGLRAALLVSVLAGIHIVCSPSGLATTGARPDEAGERAGSPPPRDRVLALAALVVGGLVAAILVVSGAADPVETVTVPVAVALLVVGARRLIHDATAGSMRHLAPGLLALLVPPLLADLGPSPAWRIVGLGILALATLLTGARLRLRAPFLIGAGVLLVHAVAQLWPWIREASTTVPWWAWAGIGGVVLIAVAARYERRIRDVKEVAARVSALR</sequence>
<feature type="transmembrane region" description="Helical" evidence="2">
    <location>
        <begin position="568"/>
        <end position="587"/>
    </location>
</feature>
<feature type="transmembrane region" description="Helical" evidence="2">
    <location>
        <begin position="1767"/>
        <end position="1785"/>
    </location>
</feature>
<evidence type="ECO:0000256" key="1">
    <source>
        <dbReference type="SAM" id="MobiDB-lite"/>
    </source>
</evidence>
<feature type="transmembrane region" description="Helical" evidence="2">
    <location>
        <begin position="670"/>
        <end position="686"/>
    </location>
</feature>
<keyword evidence="4" id="KW-1185">Reference proteome</keyword>
<protein>
    <recommendedName>
        <fullName evidence="5">Integral membrane protein</fullName>
    </recommendedName>
</protein>
<feature type="transmembrane region" description="Helical" evidence="2">
    <location>
        <begin position="227"/>
        <end position="247"/>
    </location>
</feature>
<evidence type="ECO:0000313" key="4">
    <source>
        <dbReference type="Proteomes" id="UP001649473"/>
    </source>
</evidence>
<feature type="transmembrane region" description="Helical" evidence="2">
    <location>
        <begin position="1562"/>
        <end position="1582"/>
    </location>
</feature>
<reference evidence="4" key="1">
    <citation type="submission" date="2024-08" db="EMBL/GenBank/DDBJ databases">
        <title>Description of the novel species Clavibacter lycopersicum isolated from tomato seeds.</title>
        <authorList>
            <person name="Arizala E.D."/>
            <person name="Dobhal S."/>
            <person name="Alvarez A."/>
            <person name="Arif M."/>
        </authorList>
    </citation>
    <scope>NUCLEOTIDE SEQUENCE [LARGE SCALE GENOMIC DNA]</scope>
    <source>
        <strain evidence="4">A6099</strain>
    </source>
</reference>
<feature type="transmembrane region" description="Helical" evidence="2">
    <location>
        <begin position="446"/>
        <end position="464"/>
    </location>
</feature>
<keyword evidence="2" id="KW-1133">Transmembrane helix</keyword>
<feature type="transmembrane region" description="Helical" evidence="2">
    <location>
        <begin position="1038"/>
        <end position="1056"/>
    </location>
</feature>
<feature type="transmembrane region" description="Helical" evidence="2">
    <location>
        <begin position="739"/>
        <end position="757"/>
    </location>
</feature>
<feature type="transmembrane region" description="Helical" evidence="2">
    <location>
        <begin position="1494"/>
        <end position="1510"/>
    </location>
</feature>
<feature type="transmembrane region" description="Helical" evidence="2">
    <location>
        <begin position="853"/>
        <end position="874"/>
    </location>
</feature>
<feature type="transmembrane region" description="Helical" evidence="2">
    <location>
        <begin position="1363"/>
        <end position="1382"/>
    </location>
</feature>
<feature type="transmembrane region" description="Helical" evidence="2">
    <location>
        <begin position="374"/>
        <end position="392"/>
    </location>
</feature>
<dbReference type="InterPro" id="IPR058062">
    <property type="entry name" value="SCO7613_C"/>
</dbReference>
<organism evidence="3 4">
    <name type="scientific">Clavibacter seminis</name>
    <dbReference type="NCBI Taxonomy" id="2860285"/>
    <lineage>
        <taxon>Bacteria</taxon>
        <taxon>Bacillati</taxon>
        <taxon>Actinomycetota</taxon>
        <taxon>Actinomycetes</taxon>
        <taxon>Micrococcales</taxon>
        <taxon>Microbacteriaceae</taxon>
        <taxon>Clavibacter</taxon>
    </lineage>
</organism>
<feature type="transmembrane region" description="Helical" evidence="2">
    <location>
        <begin position="1128"/>
        <end position="1148"/>
    </location>
</feature>
<feature type="transmembrane region" description="Helical" evidence="2">
    <location>
        <begin position="1737"/>
        <end position="1755"/>
    </location>
</feature>
<feature type="transmembrane region" description="Helical" evidence="2">
    <location>
        <begin position="1664"/>
        <end position="1681"/>
    </location>
</feature>
<evidence type="ECO:0008006" key="5">
    <source>
        <dbReference type="Google" id="ProtNLM"/>
    </source>
</evidence>
<feature type="transmembrane region" description="Helical" evidence="2">
    <location>
        <begin position="698"/>
        <end position="719"/>
    </location>
</feature>
<feature type="transmembrane region" description="Helical" evidence="2">
    <location>
        <begin position="1095"/>
        <end position="1116"/>
    </location>
</feature>
<evidence type="ECO:0000256" key="2">
    <source>
        <dbReference type="SAM" id="Phobius"/>
    </source>
</evidence>
<dbReference type="Proteomes" id="UP001649473">
    <property type="component" value="Chromosome"/>
</dbReference>
<keyword evidence="2" id="KW-0812">Transmembrane</keyword>
<feature type="transmembrane region" description="Helical" evidence="2">
    <location>
        <begin position="259"/>
        <end position="281"/>
    </location>
</feature>
<feature type="transmembrane region" description="Helical" evidence="2">
    <location>
        <begin position="1427"/>
        <end position="1445"/>
    </location>
</feature>
<feature type="transmembrane region" description="Helical" evidence="2">
    <location>
        <begin position="509"/>
        <end position="538"/>
    </location>
</feature>
<feature type="transmembrane region" description="Helical" evidence="2">
    <location>
        <begin position="200"/>
        <end position="220"/>
    </location>
</feature>
<feature type="transmembrane region" description="Helical" evidence="2">
    <location>
        <begin position="345"/>
        <end position="368"/>
    </location>
</feature>
<feature type="transmembrane region" description="Helical" evidence="2">
    <location>
        <begin position="997"/>
        <end position="1017"/>
    </location>
</feature>
<feature type="transmembrane region" description="Helical" evidence="2">
    <location>
        <begin position="1068"/>
        <end position="1088"/>
    </location>
</feature>
<gene>
    <name evidence="3" type="ORF">KYT88_07575</name>
</gene>
<proteinExistence type="predicted"/>
<feature type="transmembrane region" description="Helical" evidence="2">
    <location>
        <begin position="1457"/>
        <end position="1482"/>
    </location>
</feature>
<feature type="transmembrane region" description="Helical" evidence="2">
    <location>
        <begin position="769"/>
        <end position="788"/>
    </location>
</feature>
<feature type="transmembrane region" description="Helical" evidence="2">
    <location>
        <begin position="1212"/>
        <end position="1232"/>
    </location>
</feature>
<feature type="transmembrane region" description="Helical" evidence="2">
    <location>
        <begin position="1238"/>
        <end position="1260"/>
    </location>
</feature>
<dbReference type="RefSeq" id="WP_043587156.1">
    <property type="nucleotide sequence ID" value="NZ_CP083439.1"/>
</dbReference>
<dbReference type="NCBIfam" id="NF047321">
    <property type="entry name" value="SCO7613_CTERM"/>
    <property type="match status" value="1"/>
</dbReference>
<feature type="transmembrane region" description="Helical" evidence="2">
    <location>
        <begin position="939"/>
        <end position="957"/>
    </location>
</feature>
<dbReference type="EMBL" id="CP083439">
    <property type="protein sequence ID" value="UKF26545.1"/>
    <property type="molecule type" value="Genomic_DNA"/>
</dbReference>
<feature type="transmembrane region" description="Helical" evidence="2">
    <location>
        <begin position="314"/>
        <end position="333"/>
    </location>
</feature>
<feature type="transmembrane region" description="Helical" evidence="2">
    <location>
        <begin position="880"/>
        <end position="900"/>
    </location>
</feature>
<feature type="transmembrane region" description="Helical" evidence="2">
    <location>
        <begin position="1185"/>
        <end position="1205"/>
    </location>
</feature>
<feature type="transmembrane region" description="Helical" evidence="2">
    <location>
        <begin position="288"/>
        <end position="308"/>
    </location>
</feature>
<feature type="region of interest" description="Disordered" evidence="1">
    <location>
        <begin position="1613"/>
        <end position="1632"/>
    </location>
</feature>
<keyword evidence="2" id="KW-0472">Membrane</keyword>
<feature type="transmembrane region" description="Helical" evidence="2">
    <location>
        <begin position="907"/>
        <end position="927"/>
    </location>
</feature>
<feature type="transmembrane region" description="Helical" evidence="2">
    <location>
        <begin position="1338"/>
        <end position="1357"/>
    </location>
</feature>
<feature type="transmembrane region" description="Helical" evidence="2">
    <location>
        <begin position="1712"/>
        <end position="1730"/>
    </location>
</feature>
<feature type="transmembrane region" description="Helical" evidence="2">
    <location>
        <begin position="171"/>
        <end position="194"/>
    </location>
</feature>
<feature type="transmembrane region" description="Helical" evidence="2">
    <location>
        <begin position="800"/>
        <end position="819"/>
    </location>
</feature>
<evidence type="ECO:0000313" key="3">
    <source>
        <dbReference type="EMBL" id="UKF26545.1"/>
    </source>
</evidence>
<feature type="transmembrane region" description="Helical" evidence="2">
    <location>
        <begin position="1160"/>
        <end position="1179"/>
    </location>
</feature>
<accession>A0ABY3TB48</accession>